<dbReference type="RefSeq" id="WP_073798694.1">
    <property type="nucleotide sequence ID" value="NZ_BMVE01000003.1"/>
</dbReference>
<accession>A0ABZ1RDY3</accession>
<keyword evidence="3" id="KW-1185">Reference proteome</keyword>
<name>A0ABZ1RDY3_9ACTN</name>
<sequence>MTPDIDTAELVAAVNTVERARNLLGEARDELGGAGVSRDQEWTAAGSPVQTLQGADDMHRGSGQFLDDLALALGYAAAGLAEQALRQRERAGQGFLGLSGADRMARPLPAPTVEALELLRGLDLLTPEFRERITGALEAEAATYPDPAPQRPLRLGTSGLTPTAG</sequence>
<gene>
    <name evidence="2" type="ORF">OHU17_03730</name>
</gene>
<dbReference type="EMBL" id="CP108057">
    <property type="protein sequence ID" value="WUO44992.1"/>
    <property type="molecule type" value="Genomic_DNA"/>
</dbReference>
<evidence type="ECO:0000256" key="1">
    <source>
        <dbReference type="SAM" id="MobiDB-lite"/>
    </source>
</evidence>
<feature type="region of interest" description="Disordered" evidence="1">
    <location>
        <begin position="140"/>
        <end position="165"/>
    </location>
</feature>
<reference evidence="2" key="1">
    <citation type="submission" date="2022-10" db="EMBL/GenBank/DDBJ databases">
        <title>The complete genomes of actinobacterial strains from the NBC collection.</title>
        <authorList>
            <person name="Joergensen T.S."/>
            <person name="Alvarez Arevalo M."/>
            <person name="Sterndorff E.B."/>
            <person name="Faurdal D."/>
            <person name="Vuksanovic O."/>
            <person name="Mourched A.-S."/>
            <person name="Charusanti P."/>
            <person name="Shaw S."/>
            <person name="Blin K."/>
            <person name="Weber T."/>
        </authorList>
    </citation>
    <scope>NUCLEOTIDE SEQUENCE</scope>
    <source>
        <strain evidence="2">NBC_00283</strain>
    </source>
</reference>
<evidence type="ECO:0000313" key="3">
    <source>
        <dbReference type="Proteomes" id="UP001432075"/>
    </source>
</evidence>
<proteinExistence type="predicted"/>
<protein>
    <submittedName>
        <fullName evidence="2">Uncharacterized protein</fullName>
    </submittedName>
</protein>
<evidence type="ECO:0000313" key="2">
    <source>
        <dbReference type="EMBL" id="WUO44992.1"/>
    </source>
</evidence>
<organism evidence="2 3">
    <name type="scientific">Streptomyces goshikiensis</name>
    <dbReference type="NCBI Taxonomy" id="1942"/>
    <lineage>
        <taxon>Bacteria</taxon>
        <taxon>Bacillati</taxon>
        <taxon>Actinomycetota</taxon>
        <taxon>Actinomycetes</taxon>
        <taxon>Kitasatosporales</taxon>
        <taxon>Streptomycetaceae</taxon>
        <taxon>Streptomyces</taxon>
    </lineage>
</organism>
<dbReference type="Proteomes" id="UP001432075">
    <property type="component" value="Chromosome"/>
</dbReference>